<dbReference type="Proteomes" id="UP000646745">
    <property type="component" value="Unassembled WGS sequence"/>
</dbReference>
<evidence type="ECO:0008006" key="3">
    <source>
        <dbReference type="Google" id="ProtNLM"/>
    </source>
</evidence>
<dbReference type="RefSeq" id="WP_189445668.1">
    <property type="nucleotide sequence ID" value="NZ_BMZI01000007.1"/>
</dbReference>
<proteinExistence type="predicted"/>
<protein>
    <recommendedName>
        <fullName evidence="3">TFIIB-type domain-containing protein</fullName>
    </recommendedName>
</protein>
<organism evidence="1 2">
    <name type="scientific">Salinicola rhizosphaerae</name>
    <dbReference type="NCBI Taxonomy" id="1443141"/>
    <lineage>
        <taxon>Bacteria</taxon>
        <taxon>Pseudomonadati</taxon>
        <taxon>Pseudomonadota</taxon>
        <taxon>Gammaproteobacteria</taxon>
        <taxon>Oceanospirillales</taxon>
        <taxon>Halomonadaceae</taxon>
        <taxon>Salinicola</taxon>
    </lineage>
</organism>
<name>A0ABQ3E961_9GAMM</name>
<dbReference type="EMBL" id="BMZI01000007">
    <property type="protein sequence ID" value="GHB30326.1"/>
    <property type="molecule type" value="Genomic_DNA"/>
</dbReference>
<gene>
    <name evidence="1" type="ORF">GCM10009038_31370</name>
</gene>
<reference evidence="2" key="1">
    <citation type="journal article" date="2019" name="Int. J. Syst. Evol. Microbiol.">
        <title>The Global Catalogue of Microorganisms (GCM) 10K type strain sequencing project: providing services to taxonomists for standard genome sequencing and annotation.</title>
        <authorList>
            <consortium name="The Broad Institute Genomics Platform"/>
            <consortium name="The Broad Institute Genome Sequencing Center for Infectious Disease"/>
            <person name="Wu L."/>
            <person name="Ma J."/>
        </authorList>
    </citation>
    <scope>NUCLEOTIDE SEQUENCE [LARGE SCALE GENOMIC DNA]</scope>
    <source>
        <strain evidence="2">KCTC 32998</strain>
    </source>
</reference>
<accession>A0ABQ3E961</accession>
<evidence type="ECO:0000313" key="1">
    <source>
        <dbReference type="EMBL" id="GHB30326.1"/>
    </source>
</evidence>
<keyword evidence="2" id="KW-1185">Reference proteome</keyword>
<comment type="caution">
    <text evidence="1">The sequence shown here is derived from an EMBL/GenBank/DDBJ whole genome shotgun (WGS) entry which is preliminary data.</text>
</comment>
<sequence length="80" mass="8774">MKLEISCPRCGHEDALPSGAGNDWDEISCSACGEFIATRDYAFPLASRRYQHYLLSLSIDTLTQMSRSSAKSAIIMENAA</sequence>
<evidence type="ECO:0000313" key="2">
    <source>
        <dbReference type="Proteomes" id="UP000646745"/>
    </source>
</evidence>